<evidence type="ECO:0000313" key="2">
    <source>
        <dbReference type="Proteomes" id="UP001396334"/>
    </source>
</evidence>
<dbReference type="Proteomes" id="UP001396334">
    <property type="component" value="Unassembled WGS sequence"/>
</dbReference>
<reference evidence="1 2" key="1">
    <citation type="journal article" date="2024" name="G3 (Bethesda)">
        <title>Genome assembly of Hibiscus sabdariffa L. provides insights into metabolisms of medicinal natural products.</title>
        <authorList>
            <person name="Kim T."/>
        </authorList>
    </citation>
    <scope>NUCLEOTIDE SEQUENCE [LARGE SCALE GENOMIC DNA]</scope>
    <source>
        <strain evidence="1">TK-2024</strain>
        <tissue evidence="1">Old leaves</tissue>
    </source>
</reference>
<accession>A0ABR2TBC3</accession>
<gene>
    <name evidence="1" type="ORF">V6N11_076854</name>
</gene>
<comment type="caution">
    <text evidence="1">The sequence shown here is derived from an EMBL/GenBank/DDBJ whole genome shotgun (WGS) entry which is preliminary data.</text>
</comment>
<evidence type="ECO:0000313" key="1">
    <source>
        <dbReference type="EMBL" id="KAK9034797.1"/>
    </source>
</evidence>
<name>A0ABR2TBC3_9ROSI</name>
<organism evidence="1 2">
    <name type="scientific">Hibiscus sabdariffa</name>
    <name type="common">roselle</name>
    <dbReference type="NCBI Taxonomy" id="183260"/>
    <lineage>
        <taxon>Eukaryota</taxon>
        <taxon>Viridiplantae</taxon>
        <taxon>Streptophyta</taxon>
        <taxon>Embryophyta</taxon>
        <taxon>Tracheophyta</taxon>
        <taxon>Spermatophyta</taxon>
        <taxon>Magnoliopsida</taxon>
        <taxon>eudicotyledons</taxon>
        <taxon>Gunneridae</taxon>
        <taxon>Pentapetalae</taxon>
        <taxon>rosids</taxon>
        <taxon>malvids</taxon>
        <taxon>Malvales</taxon>
        <taxon>Malvaceae</taxon>
        <taxon>Malvoideae</taxon>
        <taxon>Hibiscus</taxon>
    </lineage>
</organism>
<dbReference type="EMBL" id="JBBPBN010000006">
    <property type="protein sequence ID" value="KAK9034797.1"/>
    <property type="molecule type" value="Genomic_DNA"/>
</dbReference>
<proteinExistence type="predicted"/>
<sequence length="86" mass="9613">MGGCLAANVGVVWGATKRCFLELLGKVRLPKHREARPVVDSWSWLDSSRHYGGFGGGGDLRRLQSIANKNENFTTNQCFKDEFQAR</sequence>
<keyword evidence="2" id="KW-1185">Reference proteome</keyword>
<protein>
    <submittedName>
        <fullName evidence="1">Uncharacterized protein</fullName>
    </submittedName>
</protein>